<name>A0A6F8SZI8_9GAMM</name>
<accession>A0A6F8SZI8</accession>
<dbReference type="AlphaFoldDB" id="A0A6F8SZI8"/>
<evidence type="ECO:0000313" key="2">
    <source>
        <dbReference type="Proteomes" id="UP000502894"/>
    </source>
</evidence>
<dbReference type="Proteomes" id="UP000502894">
    <property type="component" value="Chromosome"/>
</dbReference>
<protein>
    <submittedName>
        <fullName evidence="1">Uncharacterized protein</fullName>
    </submittedName>
</protein>
<keyword evidence="2" id="KW-1185">Reference proteome</keyword>
<dbReference type="RefSeq" id="WP_173235666.1">
    <property type="nucleotide sequence ID" value="NZ_AP022839.1"/>
</dbReference>
<evidence type="ECO:0000313" key="1">
    <source>
        <dbReference type="EMBL" id="BCA93815.1"/>
    </source>
</evidence>
<proteinExistence type="predicted"/>
<dbReference type="KEGG" id="lant:TUM19329_01760"/>
<organism evidence="1 2">
    <name type="scientific">Legionella antarctica</name>
    <dbReference type="NCBI Taxonomy" id="2708020"/>
    <lineage>
        <taxon>Bacteria</taxon>
        <taxon>Pseudomonadati</taxon>
        <taxon>Pseudomonadota</taxon>
        <taxon>Gammaproteobacteria</taxon>
        <taxon>Legionellales</taxon>
        <taxon>Legionellaceae</taxon>
        <taxon>Legionella</taxon>
    </lineage>
</organism>
<sequence>MKIFTYIELKNKAEREIERLIKSELILDQEASIDHALNAAFTIYHLIQWRQDKQNSEIKIKVYDFIMSTKNQGLKVLHNVVTCNKHVSVTTKAYFAETDPRLENNIGNILTEDGHIMTTEDDVCFVTEESNIKVYFGDLEAVTVLKGALREFA</sequence>
<gene>
    <name evidence="1" type="ORF">TUM19329_01760</name>
</gene>
<dbReference type="EMBL" id="AP022839">
    <property type="protein sequence ID" value="BCA93815.1"/>
    <property type="molecule type" value="Genomic_DNA"/>
</dbReference>
<reference evidence="1" key="1">
    <citation type="journal article" date="2020" name="Microbiol. Resour. Announc.">
        <title>Complete Genome Sequence of Novel Psychrotolerant Legionella Strain TUM19329, Isolated from Antarctic Lake Sediment.</title>
        <authorList>
            <person name="Shimada S."/>
            <person name="Nakai R."/>
            <person name="Aoki K."/>
            <person name="Shimoeda N."/>
            <person name="Ohno G."/>
            <person name="Miyazaki Y."/>
            <person name="Kudoh S."/>
            <person name="Imura S."/>
            <person name="Watanabe K."/>
            <person name="Ishii Y."/>
            <person name="Tateda K."/>
        </authorList>
    </citation>
    <scope>NUCLEOTIDE SEQUENCE [LARGE SCALE GENOMIC DNA]</scope>
    <source>
        <strain evidence="1">TUM19329</strain>
    </source>
</reference>